<comment type="caution">
    <text evidence="8">The sequence shown here is derived from an EMBL/GenBank/DDBJ whole genome shotgun (WGS) entry which is preliminary data.</text>
</comment>
<evidence type="ECO:0000313" key="9">
    <source>
        <dbReference type="Proteomes" id="UP000734823"/>
    </source>
</evidence>
<feature type="transmembrane region" description="Helical" evidence="6">
    <location>
        <begin position="12"/>
        <end position="32"/>
    </location>
</feature>
<name>A0ABR7L8G3_9PSEU</name>
<dbReference type="NCBIfam" id="TIGR03954">
    <property type="entry name" value="integ_memb_HG"/>
    <property type="match status" value="1"/>
</dbReference>
<evidence type="ECO:0000259" key="7">
    <source>
        <dbReference type="Pfam" id="PF12823"/>
    </source>
</evidence>
<dbReference type="Proteomes" id="UP000734823">
    <property type="component" value="Unassembled WGS sequence"/>
</dbReference>
<keyword evidence="2" id="KW-1003">Cell membrane</keyword>
<evidence type="ECO:0000256" key="2">
    <source>
        <dbReference type="ARBA" id="ARBA00022475"/>
    </source>
</evidence>
<sequence>MFDTPAGRLRIVALAEAVSWVGLLIGMFFKYATDLGEFGVKVFGPIHGAVFVAYIVVVAFTAREQRWNRWTTVWALVSSIPPLATIVFERWALRTGKLDPVRVRQLG</sequence>
<accession>A0ABR7L8G3</accession>
<comment type="subcellular location">
    <subcellularLocation>
        <location evidence="1">Cell membrane</location>
        <topology evidence="1">Multi-pass membrane protein</topology>
    </subcellularLocation>
</comment>
<dbReference type="RefSeq" id="WP_187221437.1">
    <property type="nucleotide sequence ID" value="NZ_JABVED010000009.1"/>
</dbReference>
<dbReference type="InterPro" id="IPR023845">
    <property type="entry name" value="DUF3817_TM"/>
</dbReference>
<gene>
    <name evidence="8" type="ORF">GPZ80_17500</name>
</gene>
<proteinExistence type="predicted"/>
<evidence type="ECO:0000256" key="5">
    <source>
        <dbReference type="ARBA" id="ARBA00023136"/>
    </source>
</evidence>
<keyword evidence="5 6" id="KW-0472">Membrane</keyword>
<keyword evidence="3 6" id="KW-0812">Transmembrane</keyword>
<evidence type="ECO:0000256" key="6">
    <source>
        <dbReference type="SAM" id="Phobius"/>
    </source>
</evidence>
<dbReference type="PANTHER" id="PTHR40077">
    <property type="entry name" value="MEMBRANE PROTEIN-RELATED"/>
    <property type="match status" value="1"/>
</dbReference>
<dbReference type="EMBL" id="JABVED010000009">
    <property type="protein sequence ID" value="MBC6448967.1"/>
    <property type="molecule type" value="Genomic_DNA"/>
</dbReference>
<reference evidence="8 9" key="1">
    <citation type="submission" date="2020-06" db="EMBL/GenBank/DDBJ databases">
        <title>Actinokineospora xiongansis sp. nov., isolated from soil of Baiyangdian.</title>
        <authorList>
            <person name="Zhang X."/>
        </authorList>
    </citation>
    <scope>NUCLEOTIDE SEQUENCE [LARGE SCALE GENOMIC DNA]</scope>
    <source>
        <strain evidence="8 9">HBU206404</strain>
    </source>
</reference>
<keyword evidence="9" id="KW-1185">Reference proteome</keyword>
<evidence type="ECO:0000256" key="1">
    <source>
        <dbReference type="ARBA" id="ARBA00004651"/>
    </source>
</evidence>
<evidence type="ECO:0000256" key="4">
    <source>
        <dbReference type="ARBA" id="ARBA00022989"/>
    </source>
</evidence>
<evidence type="ECO:0000256" key="3">
    <source>
        <dbReference type="ARBA" id="ARBA00022692"/>
    </source>
</evidence>
<dbReference type="Pfam" id="PF12823">
    <property type="entry name" value="DUF3817"/>
    <property type="match status" value="1"/>
</dbReference>
<organism evidence="8 9">
    <name type="scientific">Actinokineospora xionganensis</name>
    <dbReference type="NCBI Taxonomy" id="2684470"/>
    <lineage>
        <taxon>Bacteria</taxon>
        <taxon>Bacillati</taxon>
        <taxon>Actinomycetota</taxon>
        <taxon>Actinomycetes</taxon>
        <taxon>Pseudonocardiales</taxon>
        <taxon>Pseudonocardiaceae</taxon>
        <taxon>Actinokineospora</taxon>
    </lineage>
</organism>
<feature type="transmembrane region" description="Helical" evidence="6">
    <location>
        <begin position="38"/>
        <end position="61"/>
    </location>
</feature>
<protein>
    <submittedName>
        <fullName evidence="8">DUF3817 domain-containing protein</fullName>
    </submittedName>
</protein>
<feature type="domain" description="DUF3817" evidence="7">
    <location>
        <begin position="7"/>
        <end position="93"/>
    </location>
</feature>
<dbReference type="PANTHER" id="PTHR40077:SF1">
    <property type="entry name" value="MEMBRANE PROTEIN"/>
    <property type="match status" value="1"/>
</dbReference>
<evidence type="ECO:0000313" key="8">
    <source>
        <dbReference type="EMBL" id="MBC6448967.1"/>
    </source>
</evidence>
<keyword evidence="4 6" id="KW-1133">Transmembrane helix</keyword>